<dbReference type="PROSITE" id="PS50262">
    <property type="entry name" value="G_PROTEIN_RECEP_F1_2"/>
    <property type="match status" value="1"/>
</dbReference>
<keyword evidence="2 5" id="KW-0812">Transmembrane</keyword>
<feature type="transmembrane region" description="Helical" evidence="5">
    <location>
        <begin position="42"/>
        <end position="64"/>
    </location>
</feature>
<comment type="caution">
    <text evidence="7">The sequence shown here is derived from an EMBL/GenBank/DDBJ whole genome shotgun (WGS) entry which is preliminary data.</text>
</comment>
<keyword evidence="3 5" id="KW-1133">Transmembrane helix</keyword>
<dbReference type="InterPro" id="IPR017452">
    <property type="entry name" value="GPCR_Rhodpsn_7TM"/>
</dbReference>
<dbReference type="Gene3D" id="1.20.1070.10">
    <property type="entry name" value="Rhodopsin 7-helix transmembrane proteins"/>
    <property type="match status" value="1"/>
</dbReference>
<dbReference type="GO" id="GO:0004930">
    <property type="term" value="F:G protein-coupled receptor activity"/>
    <property type="evidence" value="ECO:0007669"/>
    <property type="project" value="InterPro"/>
</dbReference>
<proteinExistence type="predicted"/>
<evidence type="ECO:0000259" key="6">
    <source>
        <dbReference type="PROSITE" id="PS50262"/>
    </source>
</evidence>
<evidence type="ECO:0000256" key="4">
    <source>
        <dbReference type="ARBA" id="ARBA00023136"/>
    </source>
</evidence>
<evidence type="ECO:0000256" key="5">
    <source>
        <dbReference type="SAM" id="Phobius"/>
    </source>
</evidence>
<protein>
    <recommendedName>
        <fullName evidence="6">G-protein coupled receptors family 1 profile domain-containing protein</fullName>
    </recommendedName>
</protein>
<dbReference type="InterPro" id="IPR019424">
    <property type="entry name" value="7TM_GPCR_Srsx"/>
</dbReference>
<keyword evidence="8" id="KW-1185">Reference proteome</keyword>
<keyword evidence="4 5" id="KW-0472">Membrane</keyword>
<organism evidence="7 8">
    <name type="scientific">Trichostrongylus colubriformis</name>
    <name type="common">Black scour worm</name>
    <dbReference type="NCBI Taxonomy" id="6319"/>
    <lineage>
        <taxon>Eukaryota</taxon>
        <taxon>Metazoa</taxon>
        <taxon>Ecdysozoa</taxon>
        <taxon>Nematoda</taxon>
        <taxon>Chromadorea</taxon>
        <taxon>Rhabditida</taxon>
        <taxon>Rhabditina</taxon>
        <taxon>Rhabditomorpha</taxon>
        <taxon>Strongyloidea</taxon>
        <taxon>Trichostrongylidae</taxon>
        <taxon>Trichostrongylus</taxon>
    </lineage>
</organism>
<comment type="subcellular location">
    <subcellularLocation>
        <location evidence="1">Membrane</location>
    </subcellularLocation>
</comment>
<accession>A0AAN8J3C3</accession>
<dbReference type="PANTHER" id="PTHR23360:SF5">
    <property type="entry name" value="G-PROTEIN COUPLED RECEPTORS FAMILY 1 PROFILE DOMAIN-CONTAINING PROTEIN"/>
    <property type="match status" value="1"/>
</dbReference>
<dbReference type="SMART" id="SM01381">
    <property type="entry name" value="7TM_GPCR_Srsx"/>
    <property type="match status" value="1"/>
</dbReference>
<evidence type="ECO:0000256" key="2">
    <source>
        <dbReference type="ARBA" id="ARBA00022692"/>
    </source>
</evidence>
<feature type="transmembrane region" description="Helical" evidence="5">
    <location>
        <begin position="84"/>
        <end position="107"/>
    </location>
</feature>
<dbReference type="Pfam" id="PF10320">
    <property type="entry name" value="7TM_GPCR_Srsx"/>
    <property type="match status" value="1"/>
</dbReference>
<gene>
    <name evidence="7" type="ORF">GCK32_017993</name>
</gene>
<feature type="domain" description="G-protein coupled receptors family 1 profile" evidence="6">
    <location>
        <begin position="1"/>
        <end position="158"/>
    </location>
</feature>
<dbReference type="AlphaFoldDB" id="A0AAN8J3C3"/>
<feature type="transmembrane region" description="Helical" evidence="5">
    <location>
        <begin position="133"/>
        <end position="152"/>
    </location>
</feature>
<dbReference type="InterPro" id="IPR047130">
    <property type="entry name" value="7TM_GPCR_Srsx_nematod"/>
</dbReference>
<name>A0AAN8J3C3_TRICO</name>
<sequence>MKSPCHIMIALTCAADFIHEIGQYPFVYHFHRNSMMIQSNCFWMQLIPMIGACVGSPLILCLGLDRFIAVRFPSRYRLLQMMPYRYVLCSMLLPTVYGSYVLILAFLHKDQSLVQCGIPQSFGVVAFDSLNQIGIAVNVAIVVVYGATYFILRKSGAS</sequence>
<evidence type="ECO:0000256" key="3">
    <source>
        <dbReference type="ARBA" id="ARBA00022989"/>
    </source>
</evidence>
<dbReference type="PROSITE" id="PS00237">
    <property type="entry name" value="G_PROTEIN_RECEP_F1_1"/>
    <property type="match status" value="1"/>
</dbReference>
<dbReference type="InterPro" id="IPR000276">
    <property type="entry name" value="GPCR_Rhodpsn"/>
</dbReference>
<reference evidence="7 8" key="1">
    <citation type="submission" date="2019-10" db="EMBL/GenBank/DDBJ databases">
        <title>Assembly and Annotation for the nematode Trichostrongylus colubriformis.</title>
        <authorList>
            <person name="Martin J."/>
        </authorList>
    </citation>
    <scope>NUCLEOTIDE SEQUENCE [LARGE SCALE GENOMIC DNA]</scope>
    <source>
        <strain evidence="7">G859</strain>
        <tissue evidence="7">Whole worm</tissue>
    </source>
</reference>
<dbReference type="Proteomes" id="UP001331761">
    <property type="component" value="Unassembled WGS sequence"/>
</dbReference>
<evidence type="ECO:0000313" key="8">
    <source>
        <dbReference type="Proteomes" id="UP001331761"/>
    </source>
</evidence>
<dbReference type="PANTHER" id="PTHR23360">
    <property type="entry name" value="G-PROTEIN COUPLED RECEPTORS FAMILY 1 PROFILE DOMAIN-CONTAINING PROTEIN-RELATED"/>
    <property type="match status" value="1"/>
</dbReference>
<evidence type="ECO:0000256" key="1">
    <source>
        <dbReference type="ARBA" id="ARBA00004370"/>
    </source>
</evidence>
<evidence type="ECO:0000313" key="7">
    <source>
        <dbReference type="EMBL" id="KAK5984694.1"/>
    </source>
</evidence>
<dbReference type="EMBL" id="WIXE01002570">
    <property type="protein sequence ID" value="KAK5984694.1"/>
    <property type="molecule type" value="Genomic_DNA"/>
</dbReference>
<dbReference type="GO" id="GO:0016020">
    <property type="term" value="C:membrane"/>
    <property type="evidence" value="ECO:0007669"/>
    <property type="project" value="UniProtKB-SubCell"/>
</dbReference>
<dbReference type="SUPFAM" id="SSF81321">
    <property type="entry name" value="Family A G protein-coupled receptor-like"/>
    <property type="match status" value="1"/>
</dbReference>